<dbReference type="GO" id="GO:0016020">
    <property type="term" value="C:membrane"/>
    <property type="evidence" value="ECO:0007669"/>
    <property type="project" value="UniProtKB-SubCell"/>
</dbReference>
<dbReference type="Gene3D" id="1.20.1250.20">
    <property type="entry name" value="MFS general substrate transporter like domains"/>
    <property type="match status" value="1"/>
</dbReference>
<dbReference type="InterPro" id="IPR020846">
    <property type="entry name" value="MFS_dom"/>
</dbReference>
<sequence>MPYIIDRTRFQQKTPLFLQSKILIFLMIMTSTMLDLFNVTSILVSVRYLHEHYNVSPAPIASWSLSAYAVTFAGFIGFAGRIGDIIGHDTQFIIGSIVFAIISLICAVVNNIYVFIVFRAFQGMAAATLIPSSYALMAHMFEGKQLNMAITVLSGMLSSANAGGLIVGGAFLESSVKYKGITYVSFAISLLLGIIAFFNFPIVSRNKDKLRDLDYIGSSILISGLLLIIVGFTEAGEHWNSPKTYVILPIGFVLVGVFIIYENYVSPKMFPNTHLLIPKPVWTIPNFIPLVFNSILNFSGYFGMIFISTSYFLYIDDVSPLITGVRYLPFIVTLLFTLTLMSQIYGVFSPKWVSTLGFLIGVGGLILFSRVDYKVSYYYWKFSFTGQVLLGFGSVLYFIHYLNMIITATPLKFQGIVTGIAQTFAQFGIALSFAVITSIVGDTSDKEKLHKRYINATYFCLACYGLGTLVLLFFVHDVAPTYPAKDDTTDDTDQNTGEKV</sequence>
<evidence type="ECO:0000256" key="1">
    <source>
        <dbReference type="ARBA" id="ARBA00004141"/>
    </source>
</evidence>
<dbReference type="PANTHER" id="PTHR42718:SF9">
    <property type="entry name" value="MAJOR FACILITATOR SUPERFAMILY MULTIDRUG TRANSPORTER MFSC"/>
    <property type="match status" value="1"/>
</dbReference>
<keyword evidence="5 6" id="KW-0472">Membrane</keyword>
<evidence type="ECO:0000256" key="6">
    <source>
        <dbReference type="SAM" id="Phobius"/>
    </source>
</evidence>
<feature type="transmembrane region" description="Helical" evidence="6">
    <location>
        <begin position="92"/>
        <end position="114"/>
    </location>
</feature>
<keyword evidence="2" id="KW-0813">Transport</keyword>
<dbReference type="PANTHER" id="PTHR42718">
    <property type="entry name" value="MAJOR FACILITATOR SUPERFAMILY MULTIDRUG TRANSPORTER MFSC"/>
    <property type="match status" value="1"/>
</dbReference>
<dbReference type="GO" id="GO:0022857">
    <property type="term" value="F:transmembrane transporter activity"/>
    <property type="evidence" value="ECO:0007669"/>
    <property type="project" value="InterPro"/>
</dbReference>
<dbReference type="GeneID" id="30200907"/>
<evidence type="ECO:0000313" key="8">
    <source>
        <dbReference type="EMBL" id="ODQ57896.1"/>
    </source>
</evidence>
<reference evidence="8 9" key="1">
    <citation type="journal article" date="2016" name="Proc. Natl. Acad. Sci. U.S.A.">
        <title>Comparative genomics of biotechnologically important yeasts.</title>
        <authorList>
            <person name="Riley R."/>
            <person name="Haridas S."/>
            <person name="Wolfe K.H."/>
            <person name="Lopes M.R."/>
            <person name="Hittinger C.T."/>
            <person name="Goeker M."/>
            <person name="Salamov A.A."/>
            <person name="Wisecaver J.H."/>
            <person name="Long T.M."/>
            <person name="Calvey C.H."/>
            <person name="Aerts A.L."/>
            <person name="Barry K.W."/>
            <person name="Choi C."/>
            <person name="Clum A."/>
            <person name="Coughlan A.Y."/>
            <person name="Deshpande S."/>
            <person name="Douglass A.P."/>
            <person name="Hanson S.J."/>
            <person name="Klenk H.-P."/>
            <person name="LaButti K.M."/>
            <person name="Lapidus A."/>
            <person name="Lindquist E.A."/>
            <person name="Lipzen A.M."/>
            <person name="Meier-Kolthoff J.P."/>
            <person name="Ohm R.A."/>
            <person name="Otillar R.P."/>
            <person name="Pangilinan J.L."/>
            <person name="Peng Y."/>
            <person name="Rokas A."/>
            <person name="Rosa C.A."/>
            <person name="Scheuner C."/>
            <person name="Sibirny A.A."/>
            <person name="Slot J.C."/>
            <person name="Stielow J.B."/>
            <person name="Sun H."/>
            <person name="Kurtzman C.P."/>
            <person name="Blackwell M."/>
            <person name="Grigoriev I.V."/>
            <person name="Jeffries T.W."/>
        </authorList>
    </citation>
    <scope>NUCLEOTIDE SEQUENCE [LARGE SCALE GENOMIC DNA]</scope>
    <source>
        <strain evidence="9">ATCC 58044 / CBS 1984 / NCYC 433 / NRRL Y-366-8</strain>
    </source>
</reference>
<feature type="transmembrane region" description="Helical" evidence="6">
    <location>
        <begin position="453"/>
        <end position="475"/>
    </location>
</feature>
<gene>
    <name evidence="8" type="ORF">WICANDRAFT_64048</name>
</gene>
<feature type="transmembrane region" description="Helical" evidence="6">
    <location>
        <begin position="298"/>
        <end position="315"/>
    </location>
</feature>
<dbReference type="Pfam" id="PF07690">
    <property type="entry name" value="MFS_1"/>
    <property type="match status" value="1"/>
</dbReference>
<keyword evidence="9" id="KW-1185">Reference proteome</keyword>
<feature type="domain" description="Major facilitator superfamily (MFS) profile" evidence="7">
    <location>
        <begin position="24"/>
        <end position="479"/>
    </location>
</feature>
<feature type="transmembrane region" description="Helical" evidence="6">
    <location>
        <begin position="215"/>
        <end position="233"/>
    </location>
</feature>
<dbReference type="AlphaFoldDB" id="A0A1E3NXK6"/>
<dbReference type="InterPro" id="IPR036259">
    <property type="entry name" value="MFS_trans_sf"/>
</dbReference>
<dbReference type="EMBL" id="KV454212">
    <property type="protein sequence ID" value="ODQ57896.1"/>
    <property type="molecule type" value="Genomic_DNA"/>
</dbReference>
<dbReference type="Proteomes" id="UP000094112">
    <property type="component" value="Unassembled WGS sequence"/>
</dbReference>
<organism evidence="8 9">
    <name type="scientific">Wickerhamomyces anomalus (strain ATCC 58044 / CBS 1984 / NCYC 433 / NRRL Y-366-8)</name>
    <name type="common">Yeast</name>
    <name type="synonym">Hansenula anomala</name>
    <dbReference type="NCBI Taxonomy" id="683960"/>
    <lineage>
        <taxon>Eukaryota</taxon>
        <taxon>Fungi</taxon>
        <taxon>Dikarya</taxon>
        <taxon>Ascomycota</taxon>
        <taxon>Saccharomycotina</taxon>
        <taxon>Saccharomycetes</taxon>
        <taxon>Phaffomycetales</taxon>
        <taxon>Wickerhamomycetaceae</taxon>
        <taxon>Wickerhamomyces</taxon>
    </lineage>
</organism>
<feature type="transmembrane region" description="Helical" evidence="6">
    <location>
        <begin position="183"/>
        <end position="203"/>
    </location>
</feature>
<feature type="transmembrane region" description="Helical" evidence="6">
    <location>
        <begin position="378"/>
        <end position="399"/>
    </location>
</feature>
<feature type="transmembrane region" description="Helical" evidence="6">
    <location>
        <begin position="327"/>
        <end position="346"/>
    </location>
</feature>
<dbReference type="RefSeq" id="XP_019037103.1">
    <property type="nucleotide sequence ID" value="XM_019183661.1"/>
</dbReference>
<keyword evidence="3 6" id="KW-0812">Transmembrane</keyword>
<evidence type="ECO:0000313" key="9">
    <source>
        <dbReference type="Proteomes" id="UP000094112"/>
    </source>
</evidence>
<feature type="transmembrane region" description="Helical" evidence="6">
    <location>
        <begin position="245"/>
        <end position="264"/>
    </location>
</feature>
<dbReference type="OrthoDB" id="440755at2759"/>
<proteinExistence type="predicted"/>
<dbReference type="SUPFAM" id="SSF103473">
    <property type="entry name" value="MFS general substrate transporter"/>
    <property type="match status" value="1"/>
</dbReference>
<evidence type="ECO:0000256" key="2">
    <source>
        <dbReference type="ARBA" id="ARBA00022448"/>
    </source>
</evidence>
<evidence type="ECO:0000256" key="3">
    <source>
        <dbReference type="ARBA" id="ARBA00022692"/>
    </source>
</evidence>
<accession>A0A1E3NXK6</accession>
<keyword evidence="4 6" id="KW-1133">Transmembrane helix</keyword>
<feature type="transmembrane region" description="Helical" evidence="6">
    <location>
        <begin position="60"/>
        <end position="80"/>
    </location>
</feature>
<feature type="transmembrane region" description="Helical" evidence="6">
    <location>
        <begin position="352"/>
        <end position="371"/>
    </location>
</feature>
<dbReference type="InterPro" id="IPR011701">
    <property type="entry name" value="MFS"/>
</dbReference>
<dbReference type="PROSITE" id="PS50850">
    <property type="entry name" value="MFS"/>
    <property type="match status" value="1"/>
</dbReference>
<name>A0A1E3NXK6_WICAA</name>
<comment type="subcellular location">
    <subcellularLocation>
        <location evidence="1">Membrane</location>
        <topology evidence="1">Multi-pass membrane protein</topology>
    </subcellularLocation>
</comment>
<evidence type="ECO:0000259" key="7">
    <source>
        <dbReference type="PROSITE" id="PS50850"/>
    </source>
</evidence>
<evidence type="ECO:0000256" key="4">
    <source>
        <dbReference type="ARBA" id="ARBA00022989"/>
    </source>
</evidence>
<feature type="transmembrane region" description="Helical" evidence="6">
    <location>
        <begin position="21"/>
        <end position="48"/>
    </location>
</feature>
<dbReference type="STRING" id="683960.A0A1E3NXK6"/>
<feature type="transmembrane region" description="Helical" evidence="6">
    <location>
        <begin position="149"/>
        <end position="171"/>
    </location>
</feature>
<feature type="transmembrane region" description="Helical" evidence="6">
    <location>
        <begin position="419"/>
        <end position="441"/>
    </location>
</feature>
<protein>
    <recommendedName>
        <fullName evidence="7">Major facilitator superfamily (MFS) profile domain-containing protein</fullName>
    </recommendedName>
</protein>
<evidence type="ECO:0000256" key="5">
    <source>
        <dbReference type="ARBA" id="ARBA00023136"/>
    </source>
</evidence>